<dbReference type="Proteomes" id="UP001169764">
    <property type="component" value="Unassembled WGS sequence"/>
</dbReference>
<evidence type="ECO:0000313" key="2">
    <source>
        <dbReference type="Proteomes" id="UP001169764"/>
    </source>
</evidence>
<dbReference type="EMBL" id="JAUOTP010000003">
    <property type="protein sequence ID" value="MDO6414142.1"/>
    <property type="molecule type" value="Genomic_DNA"/>
</dbReference>
<dbReference type="RefSeq" id="WP_303541121.1">
    <property type="nucleotide sequence ID" value="NZ_JAUOTP010000003.1"/>
</dbReference>
<sequence length="159" mass="17090">MTEFDLPTRAATFAAIERFVADRLARAGFADHVLSTVDVAAADPIGAADAPRDVMEAIKCVETAVSDLGSADPSISRNLLWITGFYARQASLQKLGAAQPLIDLAIRTSIGRRVGDVYRRMSLPARHGFVLLTSELNGRFVQCYDDGMPIANIALAGRP</sequence>
<name>A0ABT8Y740_9SPHN</name>
<comment type="caution">
    <text evidence="1">The sequence shown here is derived from an EMBL/GenBank/DDBJ whole genome shotgun (WGS) entry which is preliminary data.</text>
</comment>
<protein>
    <submittedName>
        <fullName evidence="1">Uncharacterized protein</fullName>
    </submittedName>
</protein>
<gene>
    <name evidence="1" type="ORF">Q4F19_07095</name>
</gene>
<keyword evidence="2" id="KW-1185">Reference proteome</keyword>
<evidence type="ECO:0000313" key="1">
    <source>
        <dbReference type="EMBL" id="MDO6414142.1"/>
    </source>
</evidence>
<accession>A0ABT8Y740</accession>
<proteinExistence type="predicted"/>
<reference evidence="1" key="1">
    <citation type="submission" date="2023-07" db="EMBL/GenBank/DDBJ databases">
        <authorList>
            <person name="Kim M."/>
        </authorList>
    </citation>
    <scope>NUCLEOTIDE SEQUENCE</scope>
    <source>
        <strain evidence="1">BIUV-7</strain>
    </source>
</reference>
<organism evidence="1 2">
    <name type="scientific">Sphingomonas natans</name>
    <dbReference type="NCBI Taxonomy" id="3063330"/>
    <lineage>
        <taxon>Bacteria</taxon>
        <taxon>Pseudomonadati</taxon>
        <taxon>Pseudomonadota</taxon>
        <taxon>Alphaproteobacteria</taxon>
        <taxon>Sphingomonadales</taxon>
        <taxon>Sphingomonadaceae</taxon>
        <taxon>Sphingomonas</taxon>
    </lineage>
</organism>